<dbReference type="RefSeq" id="WP_175360464.1">
    <property type="nucleotide sequence ID" value="NZ_JABFMS010000027.1"/>
</dbReference>
<protein>
    <recommendedName>
        <fullName evidence="4">Phage tail protein</fullName>
    </recommendedName>
</protein>
<dbReference type="Proteomes" id="UP000562723">
    <property type="component" value="Unassembled WGS sequence"/>
</dbReference>
<name>A0AAJ3KWC1_9PSED</name>
<feature type="region of interest" description="Disordered" evidence="1">
    <location>
        <begin position="155"/>
        <end position="176"/>
    </location>
</feature>
<evidence type="ECO:0000313" key="3">
    <source>
        <dbReference type="Proteomes" id="UP000562723"/>
    </source>
</evidence>
<sequence>MSVSDFSLELLYQAVEAHIDQAIPGLACVRTMPYMADHIDLPAAVIELVELEPGQDPGTGETALVARLEVRFIVGGEDAECQQKAAFAAAQMAVLLRIQTWKLEVEPAEFVRAAQDWTRPELDGYAVWVVEWTQTIYLGEEEWPWPNQPPGSLLWGFSPDTGPGSEGSYQPPEDMA</sequence>
<comment type="caution">
    <text evidence="2">The sequence shown here is derived from an EMBL/GenBank/DDBJ whole genome shotgun (WGS) entry which is preliminary data.</text>
</comment>
<dbReference type="AlphaFoldDB" id="A0AAJ3KWC1"/>
<evidence type="ECO:0000313" key="2">
    <source>
        <dbReference type="EMBL" id="NUT82413.1"/>
    </source>
</evidence>
<gene>
    <name evidence="2" type="ORF">HNO85_15815</name>
</gene>
<dbReference type="EMBL" id="JABFMS010000027">
    <property type="protein sequence ID" value="NUT82413.1"/>
    <property type="molecule type" value="Genomic_DNA"/>
</dbReference>
<evidence type="ECO:0008006" key="4">
    <source>
        <dbReference type="Google" id="ProtNLM"/>
    </source>
</evidence>
<proteinExistence type="predicted"/>
<accession>A0AAJ3KWC1</accession>
<reference evidence="2 3" key="1">
    <citation type="journal article" date="2020" name="Front. Plant Sci.">
        <title>Isolation of Rhizosphere Bacteria That Improve Quality and Water Stress Tolerance in Greenhouse Ornamentals.</title>
        <authorList>
            <person name="Nordstedt N.P."/>
            <person name="Jones M.L."/>
        </authorList>
    </citation>
    <scope>NUCLEOTIDE SEQUENCE [LARGE SCALE GENOMIC DNA]</scope>
    <source>
        <strain evidence="2 3">C2F7</strain>
    </source>
</reference>
<evidence type="ECO:0000256" key="1">
    <source>
        <dbReference type="SAM" id="MobiDB-lite"/>
    </source>
</evidence>
<organism evidence="2 3">
    <name type="scientific">Pseudomonas brassicacearum</name>
    <dbReference type="NCBI Taxonomy" id="930166"/>
    <lineage>
        <taxon>Bacteria</taxon>
        <taxon>Pseudomonadati</taxon>
        <taxon>Pseudomonadota</taxon>
        <taxon>Gammaproteobacteria</taxon>
        <taxon>Pseudomonadales</taxon>
        <taxon>Pseudomonadaceae</taxon>
        <taxon>Pseudomonas</taxon>
    </lineage>
</organism>